<dbReference type="PROSITE" id="PS50048">
    <property type="entry name" value="ZN2_CY6_FUNGAL_2"/>
    <property type="match status" value="1"/>
</dbReference>
<dbReference type="GO" id="GO:0008270">
    <property type="term" value="F:zinc ion binding"/>
    <property type="evidence" value="ECO:0007669"/>
    <property type="project" value="InterPro"/>
</dbReference>
<evidence type="ECO:0000256" key="5">
    <source>
        <dbReference type="SAM" id="MobiDB-lite"/>
    </source>
</evidence>
<gene>
    <name evidence="7" type="ORF">PHISCL_04006</name>
</gene>
<dbReference type="AlphaFoldDB" id="A0A3A2ZM62"/>
<feature type="compositionally biased region" description="Basic and acidic residues" evidence="5">
    <location>
        <begin position="95"/>
        <end position="107"/>
    </location>
</feature>
<name>A0A3A2ZM62_9EURO</name>
<feature type="domain" description="Zn(2)-C6 fungal-type" evidence="6">
    <location>
        <begin position="5"/>
        <end position="37"/>
    </location>
</feature>
<dbReference type="Proteomes" id="UP000266188">
    <property type="component" value="Unassembled WGS sequence"/>
</dbReference>
<reference evidence="8" key="1">
    <citation type="submission" date="2017-02" db="EMBL/GenBank/DDBJ databases">
        <authorList>
            <person name="Tafer H."/>
            <person name="Lopandic K."/>
        </authorList>
    </citation>
    <scope>NUCLEOTIDE SEQUENCE [LARGE SCALE GENOMIC DNA]</scope>
    <source>
        <strain evidence="8">CBS 366.77</strain>
    </source>
</reference>
<dbReference type="SMART" id="SM00066">
    <property type="entry name" value="GAL4"/>
    <property type="match status" value="1"/>
</dbReference>
<dbReference type="STRING" id="2070753.A0A3A2ZM62"/>
<dbReference type="PANTHER" id="PTHR37534">
    <property type="entry name" value="TRANSCRIPTIONAL ACTIVATOR PROTEIN UGA3"/>
    <property type="match status" value="1"/>
</dbReference>
<dbReference type="GO" id="GO:0000981">
    <property type="term" value="F:DNA-binding transcription factor activity, RNA polymerase II-specific"/>
    <property type="evidence" value="ECO:0007669"/>
    <property type="project" value="InterPro"/>
</dbReference>
<protein>
    <recommendedName>
        <fullName evidence="6">Zn(2)-C6 fungal-type domain-containing protein</fullName>
    </recommendedName>
</protein>
<evidence type="ECO:0000313" key="7">
    <source>
        <dbReference type="EMBL" id="RJE23670.1"/>
    </source>
</evidence>
<evidence type="ECO:0000256" key="3">
    <source>
        <dbReference type="ARBA" id="ARBA00023163"/>
    </source>
</evidence>
<dbReference type="InterPro" id="IPR036864">
    <property type="entry name" value="Zn2-C6_fun-type_DNA-bd_sf"/>
</dbReference>
<proteinExistence type="predicted"/>
<dbReference type="GO" id="GO:0000976">
    <property type="term" value="F:transcription cis-regulatory region binding"/>
    <property type="evidence" value="ECO:0007669"/>
    <property type="project" value="TreeGrafter"/>
</dbReference>
<feature type="region of interest" description="Disordered" evidence="5">
    <location>
        <begin position="92"/>
        <end position="149"/>
    </location>
</feature>
<feature type="region of interest" description="Disordered" evidence="5">
    <location>
        <begin position="184"/>
        <end position="221"/>
    </location>
</feature>
<evidence type="ECO:0000256" key="2">
    <source>
        <dbReference type="ARBA" id="ARBA00023125"/>
    </source>
</evidence>
<keyword evidence="1" id="KW-0805">Transcription regulation</keyword>
<dbReference type="GO" id="GO:0005634">
    <property type="term" value="C:nucleus"/>
    <property type="evidence" value="ECO:0007669"/>
    <property type="project" value="TreeGrafter"/>
</dbReference>
<dbReference type="EMBL" id="MVGC01000110">
    <property type="protein sequence ID" value="RJE23670.1"/>
    <property type="molecule type" value="Genomic_DNA"/>
</dbReference>
<dbReference type="InterPro" id="IPR001138">
    <property type="entry name" value="Zn2Cys6_DnaBD"/>
</dbReference>
<dbReference type="PROSITE" id="PS00463">
    <property type="entry name" value="ZN2_CY6_FUNGAL_1"/>
    <property type="match status" value="1"/>
</dbReference>
<keyword evidence="3" id="KW-0804">Transcription</keyword>
<keyword evidence="4" id="KW-0539">Nucleus</keyword>
<dbReference type="SUPFAM" id="SSF57701">
    <property type="entry name" value="Zn2/Cys6 DNA-binding domain"/>
    <property type="match status" value="1"/>
</dbReference>
<evidence type="ECO:0000256" key="4">
    <source>
        <dbReference type="ARBA" id="ARBA00023242"/>
    </source>
</evidence>
<keyword evidence="8" id="KW-1185">Reference proteome</keyword>
<evidence type="ECO:0000259" key="6">
    <source>
        <dbReference type="PROSITE" id="PS50048"/>
    </source>
</evidence>
<dbReference type="OrthoDB" id="4525710at2759"/>
<dbReference type="GO" id="GO:0045944">
    <property type="term" value="P:positive regulation of transcription by RNA polymerase II"/>
    <property type="evidence" value="ECO:0007669"/>
    <property type="project" value="TreeGrafter"/>
</dbReference>
<evidence type="ECO:0000313" key="8">
    <source>
        <dbReference type="Proteomes" id="UP000266188"/>
    </source>
</evidence>
<feature type="compositionally biased region" description="Polar residues" evidence="5">
    <location>
        <begin position="205"/>
        <end position="221"/>
    </location>
</feature>
<evidence type="ECO:0000256" key="1">
    <source>
        <dbReference type="ARBA" id="ARBA00023015"/>
    </source>
</evidence>
<organism evidence="7 8">
    <name type="scientific">Aspergillus sclerotialis</name>
    <dbReference type="NCBI Taxonomy" id="2070753"/>
    <lineage>
        <taxon>Eukaryota</taxon>
        <taxon>Fungi</taxon>
        <taxon>Dikarya</taxon>
        <taxon>Ascomycota</taxon>
        <taxon>Pezizomycotina</taxon>
        <taxon>Eurotiomycetes</taxon>
        <taxon>Eurotiomycetidae</taxon>
        <taxon>Eurotiales</taxon>
        <taxon>Aspergillaceae</taxon>
        <taxon>Aspergillus</taxon>
        <taxon>Aspergillus subgen. Polypaecilum</taxon>
    </lineage>
</organism>
<keyword evidence="2" id="KW-0238">DNA-binding</keyword>
<dbReference type="PANTHER" id="PTHR37534:SF25">
    <property type="entry name" value="ZN(II)2CYS6 TRANSCRIPTION FACTOR (EUROFUNG)"/>
    <property type="match status" value="1"/>
</dbReference>
<dbReference type="Pfam" id="PF00172">
    <property type="entry name" value="Zn_clus"/>
    <property type="match status" value="1"/>
</dbReference>
<dbReference type="CDD" id="cd00067">
    <property type="entry name" value="GAL4"/>
    <property type="match status" value="1"/>
</dbReference>
<dbReference type="CDD" id="cd12148">
    <property type="entry name" value="fungal_TF_MHR"/>
    <property type="match status" value="1"/>
</dbReference>
<accession>A0A3A2ZM62</accession>
<sequence>MIIKGCKNCRRRHIKCSLSEGNSTCKKCSELGRPCEWEPRFRFKEVKHVLQQEGSSRSRFDFTWDRRQIWMNPPGLLDFVFEDNLDDCPWQPKLSDNDLRPGPDSAERQSPTQENLLGFGSDAPAALTTSNTPPGEPPTGENSLGSRSSQYSEYSYASYPELNLGMSESPGISKHFSLLPLSPPTPTLSSLADPDPSSGRRESNKGNNAFSPHQHQRQASLSPREAFLLRYYVERIAPWLDICDSMSHFGTEVPRRALHEPMVMYALLTMASRLDSILSGSSDMESSAYHGSCLELLIPALSRPEDTYDDNLLVTVIILRLYEELDSLKDPKLHLLGSNRLLNSISRFSSSGGVGEAASWQFLRQAIYVCLVHNEPWQLRLDHYEKSKVFERSDDASYANAMIHTFARILQLKSQSDGHDFDYDRWSSLEERSAKWKADQPCSFVPLRYREADVGANRPFSEIWVISPAAVVGLQYYHAAIILLHMHKPWSPSASAFENSKLRRYAEHVTVSSFADILGLAICHENVENANFLACHLLYCYGYCLSHVVQRREATAFLHNVERTMGWETSFIIEALERQWAELDSIYTPGH</sequence>
<dbReference type="Gene3D" id="4.10.240.10">
    <property type="entry name" value="Zn(2)-C6 fungal-type DNA-binding domain"/>
    <property type="match status" value="1"/>
</dbReference>
<comment type="caution">
    <text evidence="7">The sequence shown here is derived from an EMBL/GenBank/DDBJ whole genome shotgun (WGS) entry which is preliminary data.</text>
</comment>